<reference evidence="1" key="1">
    <citation type="submission" date="2023-04" db="EMBL/GenBank/DDBJ databases">
        <title>Aspergillus oryzae NBRC 4228.</title>
        <authorList>
            <person name="Ichikawa N."/>
            <person name="Sato H."/>
            <person name="Tonouchi N."/>
        </authorList>
    </citation>
    <scope>NUCLEOTIDE SEQUENCE</scope>
    <source>
        <strain evidence="1">NBRC 4228</strain>
    </source>
</reference>
<organism evidence="1 2">
    <name type="scientific">Aspergillus oryzae</name>
    <name type="common">Yellow koji mold</name>
    <dbReference type="NCBI Taxonomy" id="5062"/>
    <lineage>
        <taxon>Eukaryota</taxon>
        <taxon>Fungi</taxon>
        <taxon>Dikarya</taxon>
        <taxon>Ascomycota</taxon>
        <taxon>Pezizomycotina</taxon>
        <taxon>Eurotiomycetes</taxon>
        <taxon>Eurotiomycetidae</taxon>
        <taxon>Eurotiales</taxon>
        <taxon>Aspergillaceae</taxon>
        <taxon>Aspergillus</taxon>
        <taxon>Aspergillus subgen. Circumdati</taxon>
    </lineage>
</organism>
<name>A0AAN4YP96_ASPOZ</name>
<evidence type="ECO:0000313" key="2">
    <source>
        <dbReference type="Proteomes" id="UP001165205"/>
    </source>
</evidence>
<accession>A0AAN4YP96</accession>
<proteinExistence type="predicted"/>
<comment type="caution">
    <text evidence="1">The sequence shown here is derived from an EMBL/GenBank/DDBJ whole genome shotgun (WGS) entry which is preliminary data.</text>
</comment>
<dbReference type="AlphaFoldDB" id="A0AAN4YP96"/>
<protein>
    <submittedName>
        <fullName evidence="1">Unnamed protein product</fullName>
    </submittedName>
</protein>
<dbReference type="Proteomes" id="UP001165205">
    <property type="component" value="Unassembled WGS sequence"/>
</dbReference>
<sequence>MSEVTYATASPLSGLENSLFAKSRLSSRQRAIQGSGEPDLQLHWTAGLGSCLRVVGRRHPHRYLAKGASRGTLQIGQTALANPSCHTSRQRVQAKVDFDSRQRAQLRYQQATLLTTNSLPFEASLVPPFYLQLSPQHDAEPGTRQGRSVSDTFVPCGGLTWLSRTETTLIAFLSPRHANRRKPKREEEPWNLKMSICVAINCAQSSTGPFPLWRYRASYSATDIKSLTVYISSIPESARARVAETLTPIGVRPINDWSHRCRACEAVIGRVSLRIPAYFPNE</sequence>
<evidence type="ECO:0000313" key="1">
    <source>
        <dbReference type="EMBL" id="GMG31060.1"/>
    </source>
</evidence>
<dbReference type="EMBL" id="BSYA01000079">
    <property type="protein sequence ID" value="GMG31060.1"/>
    <property type="molecule type" value="Genomic_DNA"/>
</dbReference>
<gene>
    <name evidence="1" type="ORF">Aory04_000702600</name>
</gene>